<evidence type="ECO:0000256" key="1">
    <source>
        <dbReference type="ARBA" id="ARBA00022801"/>
    </source>
</evidence>
<dbReference type="Gene3D" id="3.40.50.2300">
    <property type="match status" value="1"/>
</dbReference>
<dbReference type="PANTHER" id="PTHR42872:SF3">
    <property type="entry name" value="PROTEIN-GLUTAMATE METHYLESTERASE_PROTEIN-GLUTAMINE GLUTAMINASE 1"/>
    <property type="match status" value="1"/>
</dbReference>
<dbReference type="PROSITE" id="PS50110">
    <property type="entry name" value="RESPONSE_REGULATORY"/>
    <property type="match status" value="1"/>
</dbReference>
<keyword evidence="1 3" id="KW-0378">Hydrolase</keyword>
<evidence type="ECO:0000313" key="8">
    <source>
        <dbReference type="EMBL" id="MFC0222862.1"/>
    </source>
</evidence>
<dbReference type="Pfam" id="PF01339">
    <property type="entry name" value="CheB_methylest"/>
    <property type="match status" value="1"/>
</dbReference>
<evidence type="ECO:0000256" key="5">
    <source>
        <dbReference type="PROSITE-ProRule" id="PRU00169"/>
    </source>
</evidence>
<keyword evidence="3" id="KW-0963">Cytoplasm</keyword>
<feature type="domain" description="CheB-type methylesterase" evidence="7">
    <location>
        <begin position="169"/>
        <end position="365"/>
    </location>
</feature>
<dbReference type="Gene3D" id="3.40.50.180">
    <property type="entry name" value="Methylesterase CheB, C-terminal domain"/>
    <property type="match status" value="1"/>
</dbReference>
<protein>
    <recommendedName>
        <fullName evidence="3">Protein-glutamate methylesterase/protein-glutamine glutaminase</fullName>
        <ecNumber evidence="3">3.1.1.61</ecNumber>
        <ecNumber evidence="3">3.5.1.44</ecNumber>
    </recommendedName>
</protein>
<feature type="active site" evidence="3 4">
    <location>
        <position position="307"/>
    </location>
</feature>
<evidence type="ECO:0000256" key="2">
    <source>
        <dbReference type="ARBA" id="ARBA00048267"/>
    </source>
</evidence>
<comment type="catalytic activity">
    <reaction evidence="2 3">
        <text>[protein]-L-glutamate 5-O-methyl ester + H2O = L-glutamyl-[protein] + methanol + H(+)</text>
        <dbReference type="Rhea" id="RHEA:23236"/>
        <dbReference type="Rhea" id="RHEA-COMP:10208"/>
        <dbReference type="Rhea" id="RHEA-COMP:10311"/>
        <dbReference type="ChEBI" id="CHEBI:15377"/>
        <dbReference type="ChEBI" id="CHEBI:15378"/>
        <dbReference type="ChEBI" id="CHEBI:17790"/>
        <dbReference type="ChEBI" id="CHEBI:29973"/>
        <dbReference type="ChEBI" id="CHEBI:82795"/>
        <dbReference type="EC" id="3.1.1.61"/>
    </reaction>
</comment>
<feature type="active site" evidence="3 4">
    <location>
        <position position="181"/>
    </location>
</feature>
<dbReference type="InterPro" id="IPR008248">
    <property type="entry name" value="CheB-like"/>
</dbReference>
<dbReference type="EMBL" id="JBHLXH010000001">
    <property type="protein sequence ID" value="MFC0222862.1"/>
    <property type="molecule type" value="Genomic_DNA"/>
</dbReference>
<proteinExistence type="inferred from homology"/>
<dbReference type="SUPFAM" id="SSF52738">
    <property type="entry name" value="Methylesterase CheB, C-terminal domain"/>
    <property type="match status" value="1"/>
</dbReference>
<evidence type="ECO:0000259" key="6">
    <source>
        <dbReference type="PROSITE" id="PS50110"/>
    </source>
</evidence>
<evidence type="ECO:0000313" key="9">
    <source>
        <dbReference type="Proteomes" id="UP001589698"/>
    </source>
</evidence>
<dbReference type="InterPro" id="IPR035909">
    <property type="entry name" value="CheB_C"/>
</dbReference>
<evidence type="ECO:0000259" key="7">
    <source>
        <dbReference type="PROSITE" id="PS50122"/>
    </source>
</evidence>
<evidence type="ECO:0000256" key="3">
    <source>
        <dbReference type="HAMAP-Rule" id="MF_00099"/>
    </source>
</evidence>
<evidence type="ECO:0000256" key="4">
    <source>
        <dbReference type="PROSITE-ProRule" id="PRU00050"/>
    </source>
</evidence>
<dbReference type="GO" id="GO:0008984">
    <property type="term" value="F:protein-glutamate methylesterase activity"/>
    <property type="evidence" value="ECO:0007669"/>
    <property type="project" value="UniProtKB-EC"/>
</dbReference>
<dbReference type="NCBIfam" id="NF001965">
    <property type="entry name" value="PRK00742.1"/>
    <property type="match status" value="1"/>
</dbReference>
<sequence>MTRRIRVLVVDDSVVVRRLVSDALAADPAVEVVGTAANGRVAIAKIDQVNPDLVTLDIEMPVMDGLETLRHLRKDHPRLPIVMFSTLTERGATATLDALELGASDYVTKPANVGSVTASMEAVRNQLLPRIHSLCAGIASNPRAASPYRPAAPVLAVRPPVAVAAAPRPSGRVDVVAIGSSTGGPDALAAVLAALPADLPVPVVVVQHMPPVFTRQFADRLNGKVPLRVSEAVAGDAVTAGRVLIAPGDHHLRFRGSPTRSVTPVATLDQGTPENYCRPAVDVMFRSVVETWGGNVLAVVLTGMGSDGASGSAGVVAAGGSAIVQDEATSVVWGMPRAVVDVGVPAQVLPLDRIGPAIVERVRHGRHHPFAPREAALA</sequence>
<dbReference type="Proteomes" id="UP001589698">
    <property type="component" value="Unassembled WGS sequence"/>
</dbReference>
<dbReference type="Pfam" id="PF00072">
    <property type="entry name" value="Response_reg"/>
    <property type="match status" value="1"/>
</dbReference>
<feature type="domain" description="Response regulatory" evidence="6">
    <location>
        <begin position="6"/>
        <end position="124"/>
    </location>
</feature>
<comment type="function">
    <text evidence="3">Involved in chemotaxis. Part of a chemotaxis signal transduction system that modulates chemotaxis in response to various stimuli. Catalyzes the demethylation of specific methylglutamate residues introduced into the chemoreceptors (methyl-accepting chemotaxis proteins or MCP) by CheR. Also mediates the irreversible deamidation of specific glutamine residues to glutamic acid.</text>
</comment>
<dbReference type="SUPFAM" id="SSF52172">
    <property type="entry name" value="CheY-like"/>
    <property type="match status" value="1"/>
</dbReference>
<feature type="modified residue" description="4-aspartylphosphate" evidence="3 5">
    <location>
        <position position="57"/>
    </location>
</feature>
<dbReference type="HAMAP" id="MF_00099">
    <property type="entry name" value="CheB_chemtxs"/>
    <property type="match status" value="1"/>
</dbReference>
<dbReference type="PROSITE" id="PS50122">
    <property type="entry name" value="CHEB"/>
    <property type="match status" value="1"/>
</dbReference>
<name>A0ABV6E1J3_9ACTN</name>
<dbReference type="PANTHER" id="PTHR42872">
    <property type="entry name" value="PROTEIN-GLUTAMATE METHYLESTERASE/PROTEIN-GLUTAMINE GLUTAMINASE"/>
    <property type="match status" value="1"/>
</dbReference>
<dbReference type="InterPro" id="IPR001789">
    <property type="entry name" value="Sig_transdc_resp-reg_receiver"/>
</dbReference>
<keyword evidence="3 5" id="KW-0597">Phosphoprotein</keyword>
<dbReference type="EC" id="3.5.1.44" evidence="3"/>
<comment type="PTM">
    <text evidence="3">Phosphorylated by CheA. Phosphorylation of the N-terminal regulatory domain activates the methylesterase activity.</text>
</comment>
<comment type="caution">
    <text evidence="8">The sequence shown here is derived from an EMBL/GenBank/DDBJ whole genome shotgun (WGS) entry which is preliminary data.</text>
</comment>
<comment type="domain">
    <text evidence="3">Contains a C-terminal catalytic domain, and an N-terminal region which modulates catalytic activity.</text>
</comment>
<dbReference type="RefSeq" id="WP_378518581.1">
    <property type="nucleotide sequence ID" value="NZ_CBCSDI010000031.1"/>
</dbReference>
<comment type="similarity">
    <text evidence="3">Belongs to the CheB family.</text>
</comment>
<dbReference type="EC" id="3.1.1.61" evidence="3"/>
<accession>A0ABV6E1J3</accession>
<comment type="catalytic activity">
    <reaction evidence="3">
        <text>L-glutaminyl-[protein] + H2O = L-glutamyl-[protein] + NH4(+)</text>
        <dbReference type="Rhea" id="RHEA:16441"/>
        <dbReference type="Rhea" id="RHEA-COMP:10207"/>
        <dbReference type="Rhea" id="RHEA-COMP:10208"/>
        <dbReference type="ChEBI" id="CHEBI:15377"/>
        <dbReference type="ChEBI" id="CHEBI:28938"/>
        <dbReference type="ChEBI" id="CHEBI:29973"/>
        <dbReference type="ChEBI" id="CHEBI:30011"/>
        <dbReference type="EC" id="3.5.1.44"/>
    </reaction>
</comment>
<keyword evidence="9" id="KW-1185">Reference proteome</keyword>
<feature type="active site" evidence="3 4">
    <location>
        <position position="208"/>
    </location>
</feature>
<comment type="subcellular location">
    <subcellularLocation>
        <location evidence="3">Cytoplasm</location>
    </subcellularLocation>
</comment>
<keyword evidence="3 4" id="KW-0145">Chemotaxis</keyword>
<reference evidence="8 9" key="1">
    <citation type="submission" date="2024-09" db="EMBL/GenBank/DDBJ databases">
        <authorList>
            <person name="Sun Q."/>
            <person name="Mori K."/>
        </authorList>
    </citation>
    <scope>NUCLEOTIDE SEQUENCE [LARGE SCALE GENOMIC DNA]</scope>
    <source>
        <strain evidence="8 9">CCM 8654</strain>
    </source>
</reference>
<dbReference type="CDD" id="cd16432">
    <property type="entry name" value="CheB_Rec"/>
    <property type="match status" value="1"/>
</dbReference>
<dbReference type="SMART" id="SM00448">
    <property type="entry name" value="REC"/>
    <property type="match status" value="1"/>
</dbReference>
<dbReference type="CDD" id="cd17541">
    <property type="entry name" value="REC_CheB-like"/>
    <property type="match status" value="1"/>
</dbReference>
<gene>
    <name evidence="3" type="primary">cheB</name>
    <name evidence="8" type="ORF">ACFFJG_10245</name>
</gene>
<dbReference type="InterPro" id="IPR000673">
    <property type="entry name" value="Sig_transdc_resp-reg_Me-estase"/>
</dbReference>
<dbReference type="PIRSF" id="PIRSF000876">
    <property type="entry name" value="RR_chemtxs_CheB"/>
    <property type="match status" value="1"/>
</dbReference>
<organism evidence="8 9">
    <name type="scientific">Nocardioides zeicaulis</name>
    <dbReference type="NCBI Taxonomy" id="1776857"/>
    <lineage>
        <taxon>Bacteria</taxon>
        <taxon>Bacillati</taxon>
        <taxon>Actinomycetota</taxon>
        <taxon>Actinomycetes</taxon>
        <taxon>Propionibacteriales</taxon>
        <taxon>Nocardioidaceae</taxon>
        <taxon>Nocardioides</taxon>
    </lineage>
</organism>
<dbReference type="InterPro" id="IPR011006">
    <property type="entry name" value="CheY-like_superfamily"/>
</dbReference>